<dbReference type="GO" id="GO:0004300">
    <property type="term" value="F:enoyl-CoA hydratase activity"/>
    <property type="evidence" value="ECO:0007669"/>
    <property type="project" value="UniProtKB-EC"/>
</dbReference>
<evidence type="ECO:0000313" key="3">
    <source>
        <dbReference type="EMBL" id="GAY22188.1"/>
    </source>
</evidence>
<dbReference type="Proteomes" id="UP000221538">
    <property type="component" value="Unassembled WGS sequence"/>
</dbReference>
<dbReference type="InterPro" id="IPR018376">
    <property type="entry name" value="Enoyl-CoA_hyd/isom_CS"/>
</dbReference>
<gene>
    <name evidence="3" type="ORF">SFOMI_2743</name>
</gene>
<dbReference type="Gene3D" id="1.10.12.10">
    <property type="entry name" value="Lyase 2-enoyl-coa Hydratase, Chain A, domain 2"/>
    <property type="match status" value="1"/>
</dbReference>
<dbReference type="InterPro" id="IPR029045">
    <property type="entry name" value="ClpP/crotonase-like_dom_sf"/>
</dbReference>
<keyword evidence="3" id="KW-0456">Lyase</keyword>
<dbReference type="GO" id="GO:0005829">
    <property type="term" value="C:cytosol"/>
    <property type="evidence" value="ECO:0007669"/>
    <property type="project" value="TreeGrafter"/>
</dbReference>
<dbReference type="InterPro" id="IPR001753">
    <property type="entry name" value="Enoyl-CoA_hydra/iso"/>
</dbReference>
<dbReference type="EMBL" id="BEWI01000032">
    <property type="protein sequence ID" value="GAY22188.1"/>
    <property type="molecule type" value="Genomic_DNA"/>
</dbReference>
<evidence type="ECO:0000256" key="1">
    <source>
        <dbReference type="ARBA" id="ARBA00005254"/>
    </source>
</evidence>
<protein>
    <submittedName>
        <fullName evidence="3">Enoyl-CoA hydratase</fullName>
        <ecNumber evidence="3">4.2.1.17</ecNumber>
    </submittedName>
</protein>
<dbReference type="PANTHER" id="PTHR43113">
    <property type="entry name" value="NUCLEOSIDE-DIPHOSPHATE-SUGAR EPIMERASE"/>
    <property type="match status" value="1"/>
</dbReference>
<accession>A0A292ZGI1</accession>
<dbReference type="GO" id="GO:0008935">
    <property type="term" value="F:1,4-dihydroxy-2-naphthoyl-CoA synthase activity"/>
    <property type="evidence" value="ECO:0007669"/>
    <property type="project" value="TreeGrafter"/>
</dbReference>
<dbReference type="AlphaFoldDB" id="A0A292ZGI1"/>
<dbReference type="Pfam" id="PF00378">
    <property type="entry name" value="ECH_1"/>
    <property type="match status" value="1"/>
</dbReference>
<dbReference type="Gene3D" id="3.90.226.10">
    <property type="entry name" value="2-enoyl-CoA Hydratase, Chain A, domain 1"/>
    <property type="match status" value="1"/>
</dbReference>
<evidence type="ECO:0000313" key="4">
    <source>
        <dbReference type="Proteomes" id="UP000221538"/>
    </source>
</evidence>
<sequence>MQPIKGRKENIMTYEDVLYEAKDGIARVTINRPEVRNAVRPRTYEELAHAMHRAADDPTIGVVVLTGAGEKAFCSGGDVRDQSARNPSVGRTHMRRLFALSSVMRMMDKPIIARVRGVCVGGGNEINLFSDVTIASSDSRFGQVGPKVGSVPIWGACQLLARYVGERKAREMLYTCRLYSAAEALEMGLINAVVEPEDLDAEVEKWCNDILDKSPQSIRIAKLALNAGSDQDFYPSFFPNAELLAGAYGNTENMEGITAFLEKRPSNFRQFRR</sequence>
<dbReference type="CDD" id="cd06558">
    <property type="entry name" value="crotonase-like"/>
    <property type="match status" value="1"/>
</dbReference>
<name>A0A292ZGI1_SPHSA</name>
<reference evidence="3 4" key="2">
    <citation type="journal article" date="2013" name="Environ. Sci. Technol.">
        <title>The 4-tert-butylphenol-utilizing bacterium Sphingobium fuliginis OMI can degrade bisphenols via phenolic ring hydroxylation and meta-cleavage pathway.</title>
        <authorList>
            <person name="Ogata Y."/>
            <person name="Goda S."/>
            <person name="Toyama T."/>
            <person name="Sei K."/>
            <person name="Ike M."/>
        </authorList>
    </citation>
    <scope>NUCLEOTIDE SEQUENCE [LARGE SCALE GENOMIC DNA]</scope>
    <source>
        <strain evidence="3 4">OMI</strain>
    </source>
</reference>
<dbReference type="PANTHER" id="PTHR43113:SF1">
    <property type="entry name" value="1,4-DIHYDROXY-2-NAPHTHOYL-COA SYNTHASE, PEROXISOMAL"/>
    <property type="match status" value="1"/>
</dbReference>
<dbReference type="EC" id="4.2.1.17" evidence="3"/>
<dbReference type="GO" id="GO:0009234">
    <property type="term" value="P:menaquinone biosynthetic process"/>
    <property type="evidence" value="ECO:0007669"/>
    <property type="project" value="TreeGrafter"/>
</dbReference>
<comment type="similarity">
    <text evidence="1 2">Belongs to the enoyl-CoA hydratase/isomerase family.</text>
</comment>
<reference evidence="3 4" key="1">
    <citation type="journal article" date="2013" name="Biodegradation">
        <title>Occurrence of 4-tert-butylphenol (4-t-BP) biodegradation in an aquatic sample caused by the presence of Spirodela polyrrhiza and isolation of a 4-t-BP-utilizing bacterium.</title>
        <authorList>
            <person name="Ogata Y."/>
            <person name="Toyama T."/>
            <person name="Yu N."/>
            <person name="Wang X."/>
            <person name="Sei K."/>
            <person name="Ike M."/>
        </authorList>
    </citation>
    <scope>NUCLEOTIDE SEQUENCE [LARGE SCALE GENOMIC DNA]</scope>
    <source>
        <strain evidence="3 4">OMI</strain>
    </source>
</reference>
<evidence type="ECO:0000256" key="2">
    <source>
        <dbReference type="RuleBase" id="RU003707"/>
    </source>
</evidence>
<dbReference type="PROSITE" id="PS00166">
    <property type="entry name" value="ENOYL_COA_HYDRATASE"/>
    <property type="match status" value="1"/>
</dbReference>
<organism evidence="3 4">
    <name type="scientific">Sphingobium fuliginis (strain ATCC 27551)</name>
    <dbReference type="NCBI Taxonomy" id="336203"/>
    <lineage>
        <taxon>Bacteria</taxon>
        <taxon>Pseudomonadati</taxon>
        <taxon>Pseudomonadota</taxon>
        <taxon>Alphaproteobacteria</taxon>
        <taxon>Sphingomonadales</taxon>
        <taxon>Sphingomonadaceae</taxon>
        <taxon>Sphingobium</taxon>
    </lineage>
</organism>
<comment type="caution">
    <text evidence="3">The sequence shown here is derived from an EMBL/GenBank/DDBJ whole genome shotgun (WGS) entry which is preliminary data.</text>
</comment>
<proteinExistence type="inferred from homology"/>
<dbReference type="SUPFAM" id="SSF52096">
    <property type="entry name" value="ClpP/crotonase"/>
    <property type="match status" value="1"/>
</dbReference>
<dbReference type="InterPro" id="IPR014748">
    <property type="entry name" value="Enoyl-CoA_hydra_C"/>
</dbReference>